<dbReference type="STRING" id="1367849.GCA_000518585_04000"/>
<dbReference type="EMBL" id="CP072168">
    <property type="protein sequence ID" value="QYA08813.1"/>
    <property type="molecule type" value="Genomic_DNA"/>
</dbReference>
<accession>A0A2Z2Q3A2</accession>
<dbReference type="Pfam" id="PF13426">
    <property type="entry name" value="PAS_9"/>
    <property type="match status" value="1"/>
</dbReference>
<keyword evidence="1" id="KW-0285">Flavoprotein</keyword>
<dbReference type="InterPro" id="IPR000014">
    <property type="entry name" value="PAS"/>
</dbReference>
<dbReference type="KEGG" id="alf:CFBP5473_14710"/>
<feature type="domain" description="PAS" evidence="4">
    <location>
        <begin position="19"/>
        <end position="90"/>
    </location>
</feature>
<dbReference type="SUPFAM" id="SSF55785">
    <property type="entry name" value="PYP-like sensor domain (PAS domain)"/>
    <property type="match status" value="1"/>
</dbReference>
<dbReference type="RefSeq" id="WP_037171484.1">
    <property type="nucleotide sequence ID" value="NZ_CP039692.1"/>
</dbReference>
<dbReference type="EMBL" id="KY000074">
    <property type="protein sequence ID" value="ASK49457.1"/>
    <property type="molecule type" value="Genomic_DNA"/>
</dbReference>
<dbReference type="AlphaFoldDB" id="A0A2Z2Q3A2"/>
<gene>
    <name evidence="7" type="ORF">CFBP5473_14710</name>
    <name evidence="8" type="ORF">J5285_15455</name>
</gene>
<evidence type="ECO:0000259" key="4">
    <source>
        <dbReference type="PROSITE" id="PS50112"/>
    </source>
</evidence>
<feature type="domain" description="PAC" evidence="5">
    <location>
        <begin position="93"/>
        <end position="147"/>
    </location>
</feature>
<evidence type="ECO:0000313" key="10">
    <source>
        <dbReference type="Proteomes" id="UP000826513"/>
    </source>
</evidence>
<dbReference type="EMBL" id="CP039692">
    <property type="protein sequence ID" value="QCI99277.1"/>
    <property type="molecule type" value="Genomic_DNA"/>
</dbReference>
<evidence type="ECO:0000313" key="9">
    <source>
        <dbReference type="Proteomes" id="UP000298545"/>
    </source>
</evidence>
<reference evidence="7 9" key="2">
    <citation type="submission" date="2019-04" db="EMBL/GenBank/DDBJ databases">
        <title>Complete genome sequence of Agrobacterium larrymoorei CFBP5473.</title>
        <authorList>
            <person name="Haryono M."/>
            <person name="Chou L."/>
            <person name="Lin Y.-C."/>
            <person name="Lai E.-M."/>
            <person name="Kuo C.-H."/>
        </authorList>
    </citation>
    <scope>NUCLEOTIDE SEQUENCE [LARGE SCALE GENOMIC DNA]</scope>
    <source>
        <strain evidence="7 9">CFBP5473</strain>
    </source>
</reference>
<dbReference type="Pfam" id="PF07568">
    <property type="entry name" value="HisKA_2"/>
    <property type="match status" value="1"/>
</dbReference>
<dbReference type="NCBIfam" id="TIGR00229">
    <property type="entry name" value="sensory_box"/>
    <property type="match status" value="1"/>
</dbReference>
<dbReference type="Proteomes" id="UP000298545">
    <property type="component" value="Chromosome linear"/>
</dbReference>
<dbReference type="PROSITE" id="PS50113">
    <property type="entry name" value="PAC"/>
    <property type="match status" value="1"/>
</dbReference>
<keyword evidence="2" id="KW-0288">FMN</keyword>
<evidence type="ECO:0000259" key="5">
    <source>
        <dbReference type="PROSITE" id="PS50113"/>
    </source>
</evidence>
<dbReference type="Proteomes" id="UP000826513">
    <property type="component" value="Chromosome 2"/>
</dbReference>
<dbReference type="InterPro" id="IPR011495">
    <property type="entry name" value="Sig_transdc_His_kin_sub2_dim/P"/>
</dbReference>
<dbReference type="PROSITE" id="PS50112">
    <property type="entry name" value="PAS"/>
    <property type="match status" value="1"/>
</dbReference>
<dbReference type="Gene3D" id="3.30.450.20">
    <property type="entry name" value="PAS domain"/>
    <property type="match status" value="1"/>
</dbReference>
<evidence type="ECO:0000256" key="3">
    <source>
        <dbReference type="ARBA" id="ARBA00022991"/>
    </source>
</evidence>
<name>A0A2Z2Q3A2_9HYPH</name>
<dbReference type="PANTHER" id="PTHR47429">
    <property type="entry name" value="PROTEIN TWIN LOV 1"/>
    <property type="match status" value="1"/>
</dbReference>
<geneLocation type="plasmid" evidence="6">
    <name>pTi_CFBP5481</name>
</geneLocation>
<reference evidence="6" key="1">
    <citation type="submission" date="2016-10" db="EMBL/GenBank/DDBJ databases">
        <title>Agrobacterium Ti plasmids: Classification based on T-DNA and Vir regions organization.</title>
        <authorList>
            <person name="Nabi N."/>
            <person name="Vial L."/>
            <person name="Ben Hafsa A."/>
            <person name="Chapulliot D."/>
            <person name="Berard A."/>
            <person name="Chauveau A."/>
            <person name="Le Paslier M.-C."/>
            <person name="Harzallah Skhiri F."/>
            <person name="Brunel D."/>
            <person name="Nesme X."/>
            <person name="Chaouachi M."/>
        </authorList>
    </citation>
    <scope>NUCLEOTIDE SEQUENCE</scope>
    <source>
        <strain evidence="6">CFBP5481</strain>
        <plasmid evidence="6">pTi_CFBP5481</plasmid>
    </source>
</reference>
<evidence type="ECO:0000256" key="2">
    <source>
        <dbReference type="ARBA" id="ARBA00022643"/>
    </source>
</evidence>
<dbReference type="SMART" id="SM00091">
    <property type="entry name" value="PAS"/>
    <property type="match status" value="1"/>
</dbReference>
<keyword evidence="3" id="KW-0157">Chromophore</keyword>
<keyword evidence="10" id="KW-1185">Reference proteome</keyword>
<dbReference type="InterPro" id="IPR035965">
    <property type="entry name" value="PAS-like_dom_sf"/>
</dbReference>
<evidence type="ECO:0000313" key="8">
    <source>
        <dbReference type="EMBL" id="QYA08813.1"/>
    </source>
</evidence>
<dbReference type="InterPro" id="IPR001610">
    <property type="entry name" value="PAC"/>
</dbReference>
<keyword evidence="6" id="KW-0614">Plasmid</keyword>
<reference evidence="8 10" key="3">
    <citation type="submission" date="2021-03" db="EMBL/GenBank/DDBJ databases">
        <title>Rapid diversification of plasmids in a genus of pathogenic and nitrogen fixing bacteria.</title>
        <authorList>
            <person name="Weisberg A.J."/>
            <person name="Miller M."/>
            <person name="Ream W."/>
            <person name="Grunwald N.J."/>
            <person name="Chang J.H."/>
        </authorList>
    </citation>
    <scope>NUCLEOTIDE SEQUENCE [LARGE SCALE GENOMIC DNA]</scope>
    <source>
        <strain evidence="8 10">AF3.44</strain>
    </source>
</reference>
<evidence type="ECO:0000313" key="6">
    <source>
        <dbReference type="EMBL" id="ASK49457.1"/>
    </source>
</evidence>
<evidence type="ECO:0000256" key="1">
    <source>
        <dbReference type="ARBA" id="ARBA00022630"/>
    </source>
</evidence>
<sequence length="363" mass="40842">MEQRYDWELTDMLHAEHGRGDPFAAAVRATRMPMVITDPNQIDNPIVFVNEAFQDLTGYDRDECIGQNCRFLQGDDTDPETVAKVRRAVEIGDDVSVDILNYRKDGSKFWNALYLSPVRSGNGDIKFFFASQLDVSRRVDAQQKIVDQKEQVEHEVRVRTADLEASVQAQALLLHEVDHRVKNNLSVIGSLLRMQMRDSDDANVRKALRSTMERVDAMAAVHRRLYQSEDVRHFEVSSYVTNIVQDAIAASRYEEVHLHCDVQTVSLPSEQATSFGLLINEILLHLFDPYVPLKSISLQISKSEQLIAIGIANRVADKTPQDQMIPLSQKIISRLSSQLGCTVSWEHSLSGLSVTIAIPVSAP</sequence>
<dbReference type="CDD" id="cd00130">
    <property type="entry name" value="PAS"/>
    <property type="match status" value="1"/>
</dbReference>
<dbReference type="SMART" id="SM00086">
    <property type="entry name" value="PAC"/>
    <property type="match status" value="1"/>
</dbReference>
<dbReference type="PANTHER" id="PTHR47429:SF2">
    <property type="entry name" value="PROTEIN TWIN LOV 1"/>
    <property type="match status" value="1"/>
</dbReference>
<evidence type="ECO:0000313" key="7">
    <source>
        <dbReference type="EMBL" id="QCI99277.1"/>
    </source>
</evidence>
<proteinExistence type="predicted"/>
<protein>
    <submittedName>
        <fullName evidence="7">PAS domain-containing protein</fullName>
    </submittedName>
    <submittedName>
        <fullName evidence="6">Transcriptional regulator</fullName>
    </submittedName>
</protein>
<dbReference type="OrthoDB" id="7991996at2"/>
<dbReference type="InterPro" id="IPR000700">
    <property type="entry name" value="PAS-assoc_C"/>
</dbReference>
<organism evidence="6">
    <name type="scientific">Agrobacterium larrymoorei</name>
    <dbReference type="NCBI Taxonomy" id="160699"/>
    <lineage>
        <taxon>Bacteria</taxon>
        <taxon>Pseudomonadati</taxon>
        <taxon>Pseudomonadota</taxon>
        <taxon>Alphaproteobacteria</taxon>
        <taxon>Hyphomicrobiales</taxon>
        <taxon>Rhizobiaceae</taxon>
        <taxon>Rhizobium/Agrobacterium group</taxon>
        <taxon>Agrobacterium</taxon>
    </lineage>
</organism>